<dbReference type="OrthoDB" id="7632567at2"/>
<gene>
    <name evidence="2" type="ORF">A8950_1072</name>
</gene>
<evidence type="ECO:0000313" key="2">
    <source>
        <dbReference type="EMBL" id="TDQ84515.1"/>
    </source>
</evidence>
<feature type="transmembrane region" description="Helical" evidence="1">
    <location>
        <begin position="38"/>
        <end position="62"/>
    </location>
</feature>
<comment type="caution">
    <text evidence="2">The sequence shown here is derived from an EMBL/GenBank/DDBJ whole genome shotgun (WGS) entry which is preliminary data.</text>
</comment>
<proteinExistence type="predicted"/>
<keyword evidence="1" id="KW-0812">Transmembrane</keyword>
<name>A0A4R6WSD4_9PROT</name>
<sequence>MRRWILAYMAGCIGLVGFVCFLMWASNDFQGLPISWQGMLAIILGSALTAALSIGLMAAVFWSNRGGHDEIAYRTRRQDETR</sequence>
<dbReference type="EMBL" id="SNYW01000006">
    <property type="protein sequence ID" value="TDQ84515.1"/>
    <property type="molecule type" value="Genomic_DNA"/>
</dbReference>
<organism evidence="2 3">
    <name type="scientific">Dongia mobilis</name>
    <dbReference type="NCBI Taxonomy" id="578943"/>
    <lineage>
        <taxon>Bacteria</taxon>
        <taxon>Pseudomonadati</taxon>
        <taxon>Pseudomonadota</taxon>
        <taxon>Alphaproteobacteria</taxon>
        <taxon>Rhodospirillales</taxon>
        <taxon>Dongiaceae</taxon>
        <taxon>Dongia</taxon>
    </lineage>
</organism>
<keyword evidence="1" id="KW-0472">Membrane</keyword>
<keyword evidence="1" id="KW-1133">Transmembrane helix</keyword>
<accession>A0A4R6WSD4</accession>
<feature type="transmembrane region" description="Helical" evidence="1">
    <location>
        <begin position="5"/>
        <end position="26"/>
    </location>
</feature>
<reference evidence="2 3" key="1">
    <citation type="submission" date="2019-03" db="EMBL/GenBank/DDBJ databases">
        <title>Genomic Encyclopedia of Type Strains, Phase III (KMG-III): the genomes of soil and plant-associated and newly described type strains.</title>
        <authorList>
            <person name="Whitman W."/>
        </authorList>
    </citation>
    <scope>NUCLEOTIDE SEQUENCE [LARGE SCALE GENOMIC DNA]</scope>
    <source>
        <strain evidence="2 3">CGMCC 1.7660</strain>
    </source>
</reference>
<evidence type="ECO:0000256" key="1">
    <source>
        <dbReference type="SAM" id="Phobius"/>
    </source>
</evidence>
<dbReference type="AlphaFoldDB" id="A0A4R6WSD4"/>
<keyword evidence="3" id="KW-1185">Reference proteome</keyword>
<protein>
    <submittedName>
        <fullName evidence="2">Uncharacterized protein</fullName>
    </submittedName>
</protein>
<dbReference type="Proteomes" id="UP000295783">
    <property type="component" value="Unassembled WGS sequence"/>
</dbReference>
<dbReference type="RefSeq" id="WP_133612534.1">
    <property type="nucleotide sequence ID" value="NZ_SNYW01000006.1"/>
</dbReference>
<evidence type="ECO:0000313" key="3">
    <source>
        <dbReference type="Proteomes" id="UP000295783"/>
    </source>
</evidence>